<dbReference type="Proteomes" id="UP001176883">
    <property type="component" value="Unassembled WGS sequence"/>
</dbReference>
<dbReference type="RefSeq" id="WP_303276734.1">
    <property type="nucleotide sequence ID" value="NZ_JAUOEK010000063.1"/>
</dbReference>
<comment type="caution">
    <text evidence="1">The sequence shown here is derived from an EMBL/GenBank/DDBJ whole genome shotgun (WGS) entry which is preliminary data.</text>
</comment>
<gene>
    <name evidence="1" type="ORF">Q4Q35_04435</name>
</gene>
<name>A0ABT8W7E3_9FLAO</name>
<protein>
    <submittedName>
        <fullName evidence="1">DUF2007 domain-containing protein</fullName>
    </submittedName>
</protein>
<organism evidence="1 2">
    <name type="scientific">Flavivirga aquimarina</name>
    <dbReference type="NCBI Taxonomy" id="2027862"/>
    <lineage>
        <taxon>Bacteria</taxon>
        <taxon>Pseudomonadati</taxon>
        <taxon>Bacteroidota</taxon>
        <taxon>Flavobacteriia</taxon>
        <taxon>Flavobacteriales</taxon>
        <taxon>Flavobacteriaceae</taxon>
        <taxon>Flavivirga</taxon>
    </lineage>
</organism>
<proteinExistence type="predicted"/>
<reference evidence="1" key="1">
    <citation type="submission" date="2023-07" db="EMBL/GenBank/DDBJ databases">
        <title>Two novel species in the genus Flavivirga.</title>
        <authorList>
            <person name="Kwon K."/>
        </authorList>
    </citation>
    <scope>NUCLEOTIDE SEQUENCE</scope>
    <source>
        <strain evidence="1">KCTC 52353</strain>
    </source>
</reference>
<dbReference type="EMBL" id="JAUOEK010000063">
    <property type="protein sequence ID" value="MDO5969047.1"/>
    <property type="molecule type" value="Genomic_DNA"/>
</dbReference>
<evidence type="ECO:0000313" key="2">
    <source>
        <dbReference type="Proteomes" id="UP001176883"/>
    </source>
</evidence>
<keyword evidence="2" id="KW-1185">Reference proteome</keyword>
<accession>A0ABT8W7E3</accession>
<evidence type="ECO:0000313" key="1">
    <source>
        <dbReference type="EMBL" id="MDO5969047.1"/>
    </source>
</evidence>
<sequence length="79" mass="8693">MADSNYIKVFTGNLIIVQRIVNELEIININPIVKDATESARLAGFGGGIIPGFQEVFVNKDELDKAVIIVEKMTSDLQD</sequence>